<dbReference type="EMBL" id="KZ987874">
    <property type="protein sequence ID" value="RKP14169.1"/>
    <property type="molecule type" value="Genomic_DNA"/>
</dbReference>
<sequence>MHLLTLSTLIVLATLTVLIGQTPVQGNITDLRPELQERLSSSKVIIKKTIKTPLGTMIPEASSCESATRDNDDGPNECDLNAGLERADKFEYHTSVSNFATDRTDPKDPRNRTAGHPVVRSKPLKTISVENDQVKMIEYNGIPPLYFYRYYRLNMVGVPWIGQDLYTFQMEPKDHPGQCITSWGVKDSTQYPYADLTLSNCDTPNLPEGDDLTMQNSTTTDPVRQWLSTHFVETLDGKSRGHLNGVGDLMSGYWTCADSLGRSARCEDIDSQVWDNRP</sequence>
<keyword evidence="4" id="KW-1185">Reference proteome</keyword>
<keyword evidence="2" id="KW-0732">Signal</keyword>
<organism evidence="3 4">
    <name type="scientific">Piptocephalis cylindrospora</name>
    <dbReference type="NCBI Taxonomy" id="1907219"/>
    <lineage>
        <taxon>Eukaryota</taxon>
        <taxon>Fungi</taxon>
        <taxon>Fungi incertae sedis</taxon>
        <taxon>Zoopagomycota</taxon>
        <taxon>Zoopagomycotina</taxon>
        <taxon>Zoopagomycetes</taxon>
        <taxon>Zoopagales</taxon>
        <taxon>Piptocephalidaceae</taxon>
        <taxon>Piptocephalis</taxon>
    </lineage>
</organism>
<proteinExistence type="predicted"/>
<reference evidence="4" key="1">
    <citation type="journal article" date="2018" name="Nat. Microbiol.">
        <title>Leveraging single-cell genomics to expand the fungal tree of life.</title>
        <authorList>
            <person name="Ahrendt S.R."/>
            <person name="Quandt C.A."/>
            <person name="Ciobanu D."/>
            <person name="Clum A."/>
            <person name="Salamov A."/>
            <person name="Andreopoulos B."/>
            <person name="Cheng J.F."/>
            <person name="Woyke T."/>
            <person name="Pelin A."/>
            <person name="Henrissat B."/>
            <person name="Reynolds N.K."/>
            <person name="Benny G.L."/>
            <person name="Smith M.E."/>
            <person name="James T.Y."/>
            <person name="Grigoriev I.V."/>
        </authorList>
    </citation>
    <scope>NUCLEOTIDE SEQUENCE [LARGE SCALE GENOMIC DNA]</scope>
</reference>
<feature type="chain" id="PRO_5020209053" evidence="2">
    <location>
        <begin position="27"/>
        <end position="278"/>
    </location>
</feature>
<feature type="signal peptide" evidence="2">
    <location>
        <begin position="1"/>
        <end position="26"/>
    </location>
</feature>
<evidence type="ECO:0000256" key="2">
    <source>
        <dbReference type="SAM" id="SignalP"/>
    </source>
</evidence>
<name>A0A4V1IYD4_9FUNG</name>
<feature type="compositionally biased region" description="Basic and acidic residues" evidence="1">
    <location>
        <begin position="102"/>
        <end position="111"/>
    </location>
</feature>
<gene>
    <name evidence="3" type="ORF">BJ684DRAFT_19405</name>
</gene>
<evidence type="ECO:0000313" key="3">
    <source>
        <dbReference type="EMBL" id="RKP14169.1"/>
    </source>
</evidence>
<evidence type="ECO:0000256" key="1">
    <source>
        <dbReference type="SAM" id="MobiDB-lite"/>
    </source>
</evidence>
<dbReference type="AlphaFoldDB" id="A0A4V1IYD4"/>
<feature type="region of interest" description="Disordered" evidence="1">
    <location>
        <begin position="97"/>
        <end position="117"/>
    </location>
</feature>
<dbReference type="Proteomes" id="UP000267251">
    <property type="component" value="Unassembled WGS sequence"/>
</dbReference>
<protein>
    <submittedName>
        <fullName evidence="3">Uncharacterized protein</fullName>
    </submittedName>
</protein>
<accession>A0A4V1IYD4</accession>
<evidence type="ECO:0000313" key="4">
    <source>
        <dbReference type="Proteomes" id="UP000267251"/>
    </source>
</evidence>